<evidence type="ECO:0000256" key="4">
    <source>
        <dbReference type="ARBA" id="ARBA00022827"/>
    </source>
</evidence>
<dbReference type="HOGENOM" id="CLU_009665_6_3_1"/>
<dbReference type="EMBL" id="GG697399">
    <property type="protein sequence ID" value="EFQ35749.1"/>
    <property type="molecule type" value="Genomic_DNA"/>
</dbReference>
<accession>E3QY11</accession>
<dbReference type="SUPFAM" id="SSF51905">
    <property type="entry name" value="FAD/NAD(P)-binding domain"/>
    <property type="match status" value="1"/>
</dbReference>
<dbReference type="OrthoDB" id="417877at2759"/>
<dbReference type="Proteomes" id="UP000008782">
    <property type="component" value="Unassembled WGS sequence"/>
</dbReference>
<organism evidence="9">
    <name type="scientific">Colletotrichum graminicola (strain M1.001 / M2 / FGSC 10212)</name>
    <name type="common">Maize anthracnose fungus</name>
    <name type="synonym">Glomerella graminicola</name>
    <dbReference type="NCBI Taxonomy" id="645133"/>
    <lineage>
        <taxon>Eukaryota</taxon>
        <taxon>Fungi</taxon>
        <taxon>Dikarya</taxon>
        <taxon>Ascomycota</taxon>
        <taxon>Pezizomycotina</taxon>
        <taxon>Sordariomycetes</taxon>
        <taxon>Hypocreomycetidae</taxon>
        <taxon>Glomerellales</taxon>
        <taxon>Glomerellaceae</taxon>
        <taxon>Colletotrichum</taxon>
        <taxon>Colletotrichum graminicola species complex</taxon>
    </lineage>
</organism>
<dbReference type="GO" id="GO:0044550">
    <property type="term" value="P:secondary metabolite biosynthetic process"/>
    <property type="evidence" value="ECO:0007669"/>
    <property type="project" value="TreeGrafter"/>
</dbReference>
<proteinExistence type="inferred from homology"/>
<dbReference type="InterPro" id="IPR036188">
    <property type="entry name" value="FAD/NAD-bd_sf"/>
</dbReference>
<dbReference type="Gene3D" id="3.50.50.60">
    <property type="entry name" value="FAD/NAD(P)-binding domain"/>
    <property type="match status" value="1"/>
</dbReference>
<dbReference type="PANTHER" id="PTHR46720:SF3">
    <property type="entry name" value="FAD-BINDING DOMAIN-CONTAINING PROTEIN-RELATED"/>
    <property type="match status" value="1"/>
</dbReference>
<dbReference type="eggNOG" id="KOG2614">
    <property type="taxonomic scope" value="Eukaryota"/>
</dbReference>
<dbReference type="PRINTS" id="PR00420">
    <property type="entry name" value="RNGMNOXGNASE"/>
</dbReference>
<evidence type="ECO:0000256" key="3">
    <source>
        <dbReference type="ARBA" id="ARBA00022630"/>
    </source>
</evidence>
<comment type="cofactor">
    <cofactor evidence="1">
        <name>FAD</name>
        <dbReference type="ChEBI" id="CHEBI:57692"/>
    </cofactor>
</comment>
<sequence>MAVQSTQFNVAIVGAGVAGLALAMALHRKGVPFTIYEEAKEYSVVGAGIGFGPNGMQALDMIQPGFRPLYEATCVGNKPADAQWVFFEGYLLEPGFGGDQPWNGNLKSAWGHKDYLRKSAHRKELLDIMTSFIPIETVKFNKKLVSIKEQPDRVILEFEDGEVATHSILAGSDGIASTVREYLLAPTYPDEAKPVFSGAYCYRAVIPMNEANEIIGEKTDVAKVYFGPDRGAVSYRITGGDEFNFLLVKATPNKPWPHPGRITKPVTVEEMVADFDGDNIDDRFRRLVAKAKPVKWGLFHHAKTSTYYKDRVCILGDSAHASMPFQAAGAAQGVEDALVLAFVLEELMKSPTRGSEQLREINAGLKAYDAVRRPRAQKQLDRAFEVGQMIYFQHPECGNDMNKILGKLQNGWLDWLWFPDLKADVDEAVAQTRKALPN</sequence>
<evidence type="ECO:0000256" key="2">
    <source>
        <dbReference type="ARBA" id="ARBA00007992"/>
    </source>
</evidence>
<dbReference type="GO" id="GO:0016491">
    <property type="term" value="F:oxidoreductase activity"/>
    <property type="evidence" value="ECO:0007669"/>
    <property type="project" value="UniProtKB-KW"/>
</dbReference>
<dbReference type="STRING" id="645133.E3QY11"/>
<dbReference type="InterPro" id="IPR002938">
    <property type="entry name" value="FAD-bd"/>
</dbReference>
<keyword evidence="5" id="KW-0560">Oxidoreductase</keyword>
<dbReference type="VEuPathDB" id="FungiDB:GLRG_10904"/>
<comment type="similarity">
    <text evidence="2">Belongs to the paxM FAD-dependent monooxygenase family.</text>
</comment>
<gene>
    <name evidence="8" type="ORF">GLRG_10904</name>
</gene>
<dbReference type="PANTHER" id="PTHR46720">
    <property type="entry name" value="HYDROXYLASE, PUTATIVE (AFU_ORTHOLOGUE AFUA_3G01460)-RELATED"/>
    <property type="match status" value="1"/>
</dbReference>
<keyword evidence="6" id="KW-0472">Membrane</keyword>
<dbReference type="Pfam" id="PF01494">
    <property type="entry name" value="FAD_binding_3"/>
    <property type="match status" value="1"/>
</dbReference>
<dbReference type="RefSeq" id="XP_008099769.1">
    <property type="nucleotide sequence ID" value="XM_008101578.1"/>
</dbReference>
<evidence type="ECO:0000259" key="7">
    <source>
        <dbReference type="Pfam" id="PF01494"/>
    </source>
</evidence>
<dbReference type="InterPro" id="IPR051104">
    <property type="entry name" value="FAD_monoxygenase"/>
</dbReference>
<dbReference type="GO" id="GO:0071949">
    <property type="term" value="F:FAD binding"/>
    <property type="evidence" value="ECO:0007669"/>
    <property type="project" value="InterPro"/>
</dbReference>
<keyword evidence="3" id="KW-0285">Flavoprotein</keyword>
<dbReference type="GeneID" id="24416269"/>
<name>E3QY11_COLGM</name>
<protein>
    <submittedName>
        <fullName evidence="8">Salicylate hydroxylase</fullName>
    </submittedName>
</protein>
<feature type="transmembrane region" description="Helical" evidence="6">
    <location>
        <begin position="6"/>
        <end position="26"/>
    </location>
</feature>
<keyword evidence="9" id="KW-1185">Reference proteome</keyword>
<evidence type="ECO:0000256" key="5">
    <source>
        <dbReference type="ARBA" id="ARBA00023002"/>
    </source>
</evidence>
<feature type="domain" description="FAD-binding" evidence="7">
    <location>
        <begin position="9"/>
        <end position="383"/>
    </location>
</feature>
<keyword evidence="6" id="KW-0812">Transmembrane</keyword>
<evidence type="ECO:0000313" key="8">
    <source>
        <dbReference type="EMBL" id="EFQ35749.1"/>
    </source>
</evidence>
<evidence type="ECO:0000256" key="1">
    <source>
        <dbReference type="ARBA" id="ARBA00001974"/>
    </source>
</evidence>
<dbReference type="SUPFAM" id="SSF54373">
    <property type="entry name" value="FAD-linked reductases, C-terminal domain"/>
    <property type="match status" value="1"/>
</dbReference>
<evidence type="ECO:0000256" key="6">
    <source>
        <dbReference type="SAM" id="Phobius"/>
    </source>
</evidence>
<keyword evidence="6" id="KW-1133">Transmembrane helix</keyword>
<keyword evidence="4" id="KW-0274">FAD</keyword>
<reference evidence="9" key="1">
    <citation type="journal article" date="2012" name="Nat. Genet.">
        <title>Lifestyle transitions in plant pathogenic Colletotrichum fungi deciphered by genome and transcriptome analyses.</title>
        <authorList>
            <person name="O'Connell R.J."/>
            <person name="Thon M.R."/>
            <person name="Hacquard S."/>
            <person name="Amyotte S.G."/>
            <person name="Kleemann J."/>
            <person name="Torres M.F."/>
            <person name="Damm U."/>
            <person name="Buiate E.A."/>
            <person name="Epstein L."/>
            <person name="Alkan N."/>
            <person name="Altmueller J."/>
            <person name="Alvarado-Balderrama L."/>
            <person name="Bauser C.A."/>
            <person name="Becker C."/>
            <person name="Birren B.W."/>
            <person name="Chen Z."/>
            <person name="Choi J."/>
            <person name="Crouch J.A."/>
            <person name="Duvick J.P."/>
            <person name="Farman M.A."/>
            <person name="Gan P."/>
            <person name="Heiman D."/>
            <person name="Henrissat B."/>
            <person name="Howard R.J."/>
            <person name="Kabbage M."/>
            <person name="Koch C."/>
            <person name="Kracher B."/>
            <person name="Kubo Y."/>
            <person name="Law A.D."/>
            <person name="Lebrun M.-H."/>
            <person name="Lee Y.-H."/>
            <person name="Miyara I."/>
            <person name="Moore N."/>
            <person name="Neumann U."/>
            <person name="Nordstroem K."/>
            <person name="Panaccione D.G."/>
            <person name="Panstruga R."/>
            <person name="Place M."/>
            <person name="Proctor R.H."/>
            <person name="Prusky D."/>
            <person name="Rech G."/>
            <person name="Reinhardt R."/>
            <person name="Rollins J.A."/>
            <person name="Rounsley S."/>
            <person name="Schardl C.L."/>
            <person name="Schwartz D.C."/>
            <person name="Shenoy N."/>
            <person name="Shirasu K."/>
            <person name="Sikhakolli U.R."/>
            <person name="Stueber K."/>
            <person name="Sukno S.A."/>
            <person name="Sweigard J.A."/>
            <person name="Takano Y."/>
            <person name="Takahara H."/>
            <person name="Trail F."/>
            <person name="van der Does H.C."/>
            <person name="Voll L.M."/>
            <person name="Will I."/>
            <person name="Young S."/>
            <person name="Zeng Q."/>
            <person name="Zhang J."/>
            <person name="Zhou S."/>
            <person name="Dickman M.B."/>
            <person name="Schulze-Lefert P."/>
            <person name="Ver Loren van Themaat E."/>
            <person name="Ma L.-J."/>
            <person name="Vaillancourt L.J."/>
        </authorList>
    </citation>
    <scope>NUCLEOTIDE SEQUENCE [LARGE SCALE GENOMIC DNA]</scope>
    <source>
        <strain evidence="9">M1.001 / M2 / FGSC 10212</strain>
    </source>
</reference>
<dbReference type="AlphaFoldDB" id="E3QY11"/>
<evidence type="ECO:0000313" key="9">
    <source>
        <dbReference type="Proteomes" id="UP000008782"/>
    </source>
</evidence>